<proteinExistence type="predicted"/>
<reference evidence="2 3" key="1">
    <citation type="submission" date="2019-06" db="EMBL/GenBank/DDBJ databases">
        <title>Genomic Encyclopedia of Type Strains, Phase IV (KMG-V): Genome sequencing to study the core and pangenomes of soil and plant-associated prokaryotes.</title>
        <authorList>
            <person name="Whitman W."/>
        </authorList>
    </citation>
    <scope>NUCLEOTIDE SEQUENCE [LARGE SCALE GENOMIC DNA]</scope>
    <source>
        <strain evidence="2 3">BR 10355</strain>
    </source>
</reference>
<feature type="signal peptide" evidence="1">
    <location>
        <begin position="1"/>
        <end position="25"/>
    </location>
</feature>
<evidence type="ECO:0000313" key="2">
    <source>
        <dbReference type="EMBL" id="TWC05524.1"/>
    </source>
</evidence>
<keyword evidence="1" id="KW-0732">Signal</keyword>
<accession>A0A560MD39</accession>
<comment type="caution">
    <text evidence="2">The sequence shown here is derived from an EMBL/GenBank/DDBJ whole genome shotgun (WGS) entry which is preliminary data.</text>
</comment>
<gene>
    <name evidence="2" type="ORF">FBZ93_103541</name>
</gene>
<keyword evidence="3" id="KW-1185">Reference proteome</keyword>
<dbReference type="OrthoDB" id="8228630at2"/>
<sequence length="151" mass="15667">MRTTGHRVLLAICGVAALAAPIATAEAQQVQAGTLACRGGPDTGFILGPVTNLDCVLHVESAPDRRYVAAIPNLGVFIGDQDVALTWKVMAPVPWLGLDDLAGSYAHASGAGDNVLAGGTHATIALHPPDDKDHAIPPVKIESLEIRPMDH</sequence>
<dbReference type="Pfam" id="PF06186">
    <property type="entry name" value="DUF992"/>
    <property type="match status" value="1"/>
</dbReference>
<organism evidence="2 3">
    <name type="scientific">Bradyrhizobium macuxiense</name>
    <dbReference type="NCBI Taxonomy" id="1755647"/>
    <lineage>
        <taxon>Bacteria</taxon>
        <taxon>Pseudomonadati</taxon>
        <taxon>Pseudomonadota</taxon>
        <taxon>Alphaproteobacteria</taxon>
        <taxon>Hyphomicrobiales</taxon>
        <taxon>Nitrobacteraceae</taxon>
        <taxon>Bradyrhizobium</taxon>
    </lineage>
</organism>
<evidence type="ECO:0000256" key="1">
    <source>
        <dbReference type="SAM" id="SignalP"/>
    </source>
</evidence>
<dbReference type="InterPro" id="IPR009333">
    <property type="entry name" value="DUF992"/>
</dbReference>
<evidence type="ECO:0000313" key="3">
    <source>
        <dbReference type="Proteomes" id="UP000321304"/>
    </source>
</evidence>
<dbReference type="Proteomes" id="UP000321304">
    <property type="component" value="Unassembled WGS sequence"/>
</dbReference>
<dbReference type="EMBL" id="VITY01000003">
    <property type="protein sequence ID" value="TWC05524.1"/>
    <property type="molecule type" value="Genomic_DNA"/>
</dbReference>
<dbReference type="AlphaFoldDB" id="A0A560MD39"/>
<feature type="chain" id="PRO_5021811625" evidence="1">
    <location>
        <begin position="26"/>
        <end position="151"/>
    </location>
</feature>
<name>A0A560MD39_9BRAD</name>
<protein>
    <submittedName>
        <fullName evidence="2">Uncharacterized protein DUF992</fullName>
    </submittedName>
</protein>